<feature type="transmembrane region" description="Helical" evidence="1">
    <location>
        <begin position="6"/>
        <end position="28"/>
    </location>
</feature>
<protein>
    <recommendedName>
        <fullName evidence="2">DUF2231 domain-containing protein</fullName>
    </recommendedName>
</protein>
<dbReference type="EMBL" id="CP075371">
    <property type="protein sequence ID" value="QVT80693.1"/>
    <property type="molecule type" value="Genomic_DNA"/>
</dbReference>
<evidence type="ECO:0000313" key="4">
    <source>
        <dbReference type="Proteomes" id="UP000679307"/>
    </source>
</evidence>
<keyword evidence="1" id="KW-0812">Transmembrane</keyword>
<accession>A0ABX8ENM6</accession>
<keyword evidence="1" id="KW-1133">Transmembrane helix</keyword>
<evidence type="ECO:0000313" key="3">
    <source>
        <dbReference type="EMBL" id="QVT80693.1"/>
    </source>
</evidence>
<dbReference type="RefSeq" id="WP_214056200.1">
    <property type="nucleotide sequence ID" value="NZ_BAAAHS010000007.1"/>
</dbReference>
<keyword evidence="4" id="KW-1185">Reference proteome</keyword>
<feature type="transmembrane region" description="Helical" evidence="1">
    <location>
        <begin position="35"/>
        <end position="56"/>
    </location>
</feature>
<proteinExistence type="predicted"/>
<feature type="domain" description="DUF2231" evidence="2">
    <location>
        <begin position="4"/>
        <end position="155"/>
    </location>
</feature>
<dbReference type="InterPro" id="IPR019251">
    <property type="entry name" value="DUF2231_TM"/>
</dbReference>
<gene>
    <name evidence="3" type="ORF">ENKNEFLB_03093</name>
</gene>
<evidence type="ECO:0000256" key="1">
    <source>
        <dbReference type="SAM" id="Phobius"/>
    </source>
</evidence>
<sequence>MFDHPLVVHAVVVLLPLAVLGTLALALRPAWRLRYGWLLVGVTAVATVLVPVATSSGEALERRVGNPGEHAELGDTLIWFAAPLLVLVLAMVLLERRRSGATRDGDGPGAPGGPGRGLATGVAVVAVVVALGTAVQVYRIGDSGARAVWGGSVGASSAR</sequence>
<evidence type="ECO:0000259" key="2">
    <source>
        <dbReference type="Pfam" id="PF09990"/>
    </source>
</evidence>
<dbReference type="Proteomes" id="UP000679307">
    <property type="component" value="Chromosome"/>
</dbReference>
<reference evidence="3 4" key="1">
    <citation type="submission" date="2021-05" db="EMBL/GenBank/DDBJ databases">
        <title>Complete genome of Nocardioides aquaticus KCTC 9944T isolated from meromictic and hypersaline Ekho Lake, Antarctica.</title>
        <authorList>
            <person name="Hwang K."/>
            <person name="Kim K.M."/>
            <person name="Choe H."/>
        </authorList>
    </citation>
    <scope>NUCLEOTIDE SEQUENCE [LARGE SCALE GENOMIC DNA]</scope>
    <source>
        <strain evidence="3 4">KCTC 9944</strain>
    </source>
</reference>
<name>A0ABX8ENM6_9ACTN</name>
<feature type="transmembrane region" description="Helical" evidence="1">
    <location>
        <begin position="76"/>
        <end position="94"/>
    </location>
</feature>
<keyword evidence="1" id="KW-0472">Membrane</keyword>
<dbReference type="Pfam" id="PF09990">
    <property type="entry name" value="DUF2231"/>
    <property type="match status" value="1"/>
</dbReference>
<organism evidence="3 4">
    <name type="scientific">Nocardioides aquaticus</name>
    <dbReference type="NCBI Taxonomy" id="160826"/>
    <lineage>
        <taxon>Bacteria</taxon>
        <taxon>Bacillati</taxon>
        <taxon>Actinomycetota</taxon>
        <taxon>Actinomycetes</taxon>
        <taxon>Propionibacteriales</taxon>
        <taxon>Nocardioidaceae</taxon>
        <taxon>Nocardioides</taxon>
    </lineage>
</organism>